<accession>A0A1H0A4X9</accession>
<sequence>MLKVWKRLRLGRLNQKGQGMVEYAVVLAIVAAIGVTLVNGNTSLRERVSNLYIDVTNDLQTIRSRL</sequence>
<dbReference type="EMBL" id="FNHB01000016">
    <property type="protein sequence ID" value="SDN27786.1"/>
    <property type="molecule type" value="Genomic_DNA"/>
</dbReference>
<keyword evidence="3" id="KW-1185">Reference proteome</keyword>
<gene>
    <name evidence="2" type="ORF">SAMN04488502_11638</name>
</gene>
<keyword evidence="1" id="KW-1133">Transmembrane helix</keyword>
<protein>
    <submittedName>
        <fullName evidence="2">Pilus assembly protein Flp/PilA</fullName>
    </submittedName>
</protein>
<dbReference type="Proteomes" id="UP000214880">
    <property type="component" value="Unassembled WGS sequence"/>
</dbReference>
<keyword evidence="1" id="KW-0812">Transmembrane</keyword>
<evidence type="ECO:0000256" key="1">
    <source>
        <dbReference type="SAM" id="Phobius"/>
    </source>
</evidence>
<dbReference type="STRING" id="146817.SAMN04488502_11638"/>
<reference evidence="2 3" key="1">
    <citation type="submission" date="2016-10" db="EMBL/GenBank/DDBJ databases">
        <authorList>
            <person name="de Groot N.N."/>
        </authorList>
    </citation>
    <scope>NUCLEOTIDE SEQUENCE [LARGE SCALE GENOMIC DNA]</scope>
    <source>
        <strain evidence="2 3">DSM 1736</strain>
    </source>
</reference>
<dbReference type="RefSeq" id="WP_092075028.1">
    <property type="nucleotide sequence ID" value="NZ_FNHB01000016.1"/>
</dbReference>
<evidence type="ECO:0000313" key="3">
    <source>
        <dbReference type="Proteomes" id="UP000214880"/>
    </source>
</evidence>
<keyword evidence="1" id="KW-0472">Membrane</keyword>
<name>A0A1H0A4X9_9FIRM</name>
<proteinExistence type="predicted"/>
<feature type="transmembrane region" description="Helical" evidence="1">
    <location>
        <begin position="20"/>
        <end position="38"/>
    </location>
</feature>
<evidence type="ECO:0000313" key="2">
    <source>
        <dbReference type="EMBL" id="SDN27786.1"/>
    </source>
</evidence>
<organism evidence="2 3">
    <name type="scientific">Dendrosporobacter quercicolus</name>
    <dbReference type="NCBI Taxonomy" id="146817"/>
    <lineage>
        <taxon>Bacteria</taxon>
        <taxon>Bacillati</taxon>
        <taxon>Bacillota</taxon>
        <taxon>Negativicutes</taxon>
        <taxon>Selenomonadales</taxon>
        <taxon>Sporomusaceae</taxon>
        <taxon>Dendrosporobacter</taxon>
    </lineage>
</organism>
<dbReference type="AlphaFoldDB" id="A0A1H0A4X9"/>